<organism evidence="2 3">
    <name type="scientific">Streptomyces lomondensis</name>
    <dbReference type="NCBI Taxonomy" id="68229"/>
    <lineage>
        <taxon>Bacteria</taxon>
        <taxon>Bacillati</taxon>
        <taxon>Actinomycetota</taxon>
        <taxon>Actinomycetes</taxon>
        <taxon>Kitasatosporales</taxon>
        <taxon>Streptomycetaceae</taxon>
        <taxon>Streptomyces</taxon>
    </lineage>
</organism>
<gene>
    <name evidence="2" type="ORF">GCM10010383_40580</name>
</gene>
<proteinExistence type="predicted"/>
<keyword evidence="3" id="KW-1185">Reference proteome</keyword>
<comment type="caution">
    <text evidence="2">The sequence shown here is derived from an EMBL/GenBank/DDBJ whole genome shotgun (WGS) entry which is preliminary data.</text>
</comment>
<evidence type="ECO:0000313" key="2">
    <source>
        <dbReference type="EMBL" id="GGX06439.1"/>
    </source>
</evidence>
<feature type="compositionally biased region" description="Basic and acidic residues" evidence="1">
    <location>
        <begin position="1"/>
        <end position="16"/>
    </location>
</feature>
<dbReference type="Proteomes" id="UP000617743">
    <property type="component" value="Unassembled WGS sequence"/>
</dbReference>
<protein>
    <submittedName>
        <fullName evidence="2">Uncharacterized protein</fullName>
    </submittedName>
</protein>
<name>A0ABQ2X9N5_9ACTN</name>
<accession>A0ABQ2X9N5</accession>
<evidence type="ECO:0000313" key="3">
    <source>
        <dbReference type="Proteomes" id="UP000617743"/>
    </source>
</evidence>
<feature type="region of interest" description="Disordered" evidence="1">
    <location>
        <begin position="1"/>
        <end position="49"/>
    </location>
</feature>
<evidence type="ECO:0000256" key="1">
    <source>
        <dbReference type="SAM" id="MobiDB-lite"/>
    </source>
</evidence>
<reference evidence="3" key="1">
    <citation type="journal article" date="2019" name="Int. J. Syst. Evol. Microbiol.">
        <title>The Global Catalogue of Microorganisms (GCM) 10K type strain sequencing project: providing services to taxonomists for standard genome sequencing and annotation.</title>
        <authorList>
            <consortium name="The Broad Institute Genomics Platform"/>
            <consortium name="The Broad Institute Genome Sequencing Center for Infectious Disease"/>
            <person name="Wu L."/>
            <person name="Ma J."/>
        </authorList>
    </citation>
    <scope>NUCLEOTIDE SEQUENCE [LARGE SCALE GENOMIC DNA]</scope>
    <source>
        <strain evidence="3">JCM 4866</strain>
    </source>
</reference>
<dbReference type="EMBL" id="BMWC01000005">
    <property type="protein sequence ID" value="GGX06439.1"/>
    <property type="molecule type" value="Genomic_DNA"/>
</dbReference>
<sequence length="78" mass="8046">MLKVDSHAHAGPDHRPKVLGLPSPGAPRPASIPGHDAATEQQLPPGRLGDATAWTLFGMVFATVTPGTAGTRTLAEEI</sequence>